<dbReference type="Gene3D" id="2.20.200.10">
    <property type="entry name" value="Outer membrane efflux proteins (OEP)"/>
    <property type="match status" value="1"/>
</dbReference>
<dbReference type="InterPro" id="IPR003423">
    <property type="entry name" value="OMP_efflux"/>
</dbReference>
<comment type="similarity">
    <text evidence="1 2">Belongs to the outer membrane factor (OMF) (TC 1.B.17) family.</text>
</comment>
<keyword evidence="2" id="KW-0564">Palmitate</keyword>
<gene>
    <name evidence="3" type="primary">adeC</name>
    <name evidence="3" type="ORF">GCM10023333_41820</name>
</gene>
<dbReference type="InterPro" id="IPR010131">
    <property type="entry name" value="MdtP/NodT-like"/>
</dbReference>
<dbReference type="PANTHER" id="PTHR30203">
    <property type="entry name" value="OUTER MEMBRANE CATION EFFLUX PROTEIN"/>
    <property type="match status" value="1"/>
</dbReference>
<keyword evidence="2" id="KW-1134">Transmembrane beta strand</keyword>
<protein>
    <submittedName>
        <fullName evidence="3">AdeC/AdeK/OprM family multidrug efflux complex outer membrane factor</fullName>
    </submittedName>
</protein>
<dbReference type="NCBIfam" id="TIGR01845">
    <property type="entry name" value="outer_NodT"/>
    <property type="match status" value="1"/>
</dbReference>
<evidence type="ECO:0000256" key="1">
    <source>
        <dbReference type="ARBA" id="ARBA00007613"/>
    </source>
</evidence>
<keyword evidence="2" id="KW-0449">Lipoprotein</keyword>
<dbReference type="Gene3D" id="1.20.1600.10">
    <property type="entry name" value="Outer membrane efflux proteins (OEP)"/>
    <property type="match status" value="1"/>
</dbReference>
<dbReference type="PROSITE" id="PS51257">
    <property type="entry name" value="PROKAR_LIPOPROTEIN"/>
    <property type="match status" value="1"/>
</dbReference>
<dbReference type="EMBL" id="BAABJZ010000107">
    <property type="protein sequence ID" value="GAA4903324.1"/>
    <property type="molecule type" value="Genomic_DNA"/>
</dbReference>
<dbReference type="Pfam" id="PF02321">
    <property type="entry name" value="OEP"/>
    <property type="match status" value="2"/>
</dbReference>
<keyword evidence="2" id="KW-0732">Signal</keyword>
<dbReference type="PANTHER" id="PTHR30203:SF32">
    <property type="entry name" value="CATION EFFLUX SYSTEM PROTEIN CUSC"/>
    <property type="match status" value="1"/>
</dbReference>
<dbReference type="Proteomes" id="UP001499988">
    <property type="component" value="Unassembled WGS sequence"/>
</dbReference>
<evidence type="ECO:0000313" key="3">
    <source>
        <dbReference type="EMBL" id="GAA4903324.1"/>
    </source>
</evidence>
<feature type="chain" id="PRO_5045010897" evidence="2">
    <location>
        <begin position="21"/>
        <end position="469"/>
    </location>
</feature>
<feature type="signal peptide" evidence="2">
    <location>
        <begin position="1"/>
        <end position="20"/>
    </location>
</feature>
<sequence>MKLIWIVCSALMLTGCMNLAPDYERPQMPVAEMWPEDSKAQLDGNSGVEDWRNFIVEPKLQRLIELGLEHNRDMQVAVQNLRRTQALFGIQRSERFPNVDISAGSVNQRLPEAFTGGPPTVSRQYSVDLGIFSYELDFWGRISSLERQALNAYLATEQGRRNTQIALISQIASTYLTLSANKALLALAEETLASQEASLVLTQQSFDNGVVSGLDVAQAQVTVATSRVDLASFSNLVASDQHALAVLVGTSIDDALMPEAGESDVLAPVRVGMPSLLLSQRPDIVQAEHNLMGANANIGAARAAYFPSISLTATAGLLSADLDDLFDGDARSWNFSPSISLPIFNWGQLKGNVEVAKADAAIALAQYEQSIQLAFQEVADSLSARHYLALQREAQQQLVDATGDSFELSELRFRQGVDSFFSVLDSQRSHYTAQQGLITLDLSQQANLLALFRALGGGWVGNELSPYSP</sequence>
<comment type="caution">
    <text evidence="3">The sequence shown here is derived from an EMBL/GenBank/DDBJ whole genome shotgun (WGS) entry which is preliminary data.</text>
</comment>
<reference evidence="4" key="1">
    <citation type="journal article" date="2019" name="Int. J. Syst. Evol. Microbiol.">
        <title>The Global Catalogue of Microorganisms (GCM) 10K type strain sequencing project: providing services to taxonomists for standard genome sequencing and annotation.</title>
        <authorList>
            <consortium name="The Broad Institute Genomics Platform"/>
            <consortium name="The Broad Institute Genome Sequencing Center for Infectious Disease"/>
            <person name="Wu L."/>
            <person name="Ma J."/>
        </authorList>
    </citation>
    <scope>NUCLEOTIDE SEQUENCE [LARGE SCALE GENOMIC DNA]</scope>
    <source>
        <strain evidence="4">JCM 18401</strain>
    </source>
</reference>
<name>A0ABP9FHT8_9GAMM</name>
<dbReference type="RefSeq" id="WP_345337472.1">
    <property type="nucleotide sequence ID" value="NZ_BAABJZ010000107.1"/>
</dbReference>
<proteinExistence type="inferred from homology"/>
<comment type="subcellular location">
    <subcellularLocation>
        <location evidence="2">Cell outer membrane</location>
        <topology evidence="2">Lipid-anchor</topology>
    </subcellularLocation>
</comment>
<evidence type="ECO:0000256" key="2">
    <source>
        <dbReference type="RuleBase" id="RU362097"/>
    </source>
</evidence>
<organism evidence="3 4">
    <name type="scientific">Ferrimonas pelagia</name>
    <dbReference type="NCBI Taxonomy" id="1177826"/>
    <lineage>
        <taxon>Bacteria</taxon>
        <taxon>Pseudomonadati</taxon>
        <taxon>Pseudomonadota</taxon>
        <taxon>Gammaproteobacteria</taxon>
        <taxon>Alteromonadales</taxon>
        <taxon>Ferrimonadaceae</taxon>
        <taxon>Ferrimonas</taxon>
    </lineage>
</organism>
<keyword evidence="4" id="KW-1185">Reference proteome</keyword>
<evidence type="ECO:0000313" key="4">
    <source>
        <dbReference type="Proteomes" id="UP001499988"/>
    </source>
</evidence>
<keyword evidence="2" id="KW-0472">Membrane</keyword>
<dbReference type="SUPFAM" id="SSF56954">
    <property type="entry name" value="Outer membrane efflux proteins (OEP)"/>
    <property type="match status" value="1"/>
</dbReference>
<keyword evidence="2" id="KW-0812">Transmembrane</keyword>
<accession>A0ABP9FHT8</accession>